<dbReference type="InterPro" id="IPR024862">
    <property type="entry name" value="TRPV"/>
</dbReference>
<gene>
    <name evidence="14" type="primary">LOC106164420</name>
</gene>
<dbReference type="GO" id="GO:0098703">
    <property type="term" value="P:calcium ion import across plasma membrane"/>
    <property type="evidence" value="ECO:0007669"/>
    <property type="project" value="TreeGrafter"/>
</dbReference>
<evidence type="ECO:0000256" key="4">
    <source>
        <dbReference type="ARBA" id="ARBA00022568"/>
    </source>
</evidence>
<dbReference type="PROSITE" id="PS50088">
    <property type="entry name" value="ANK_REPEAT"/>
    <property type="match status" value="1"/>
</dbReference>
<dbReference type="Gene3D" id="1.25.40.20">
    <property type="entry name" value="Ankyrin repeat-containing domain"/>
    <property type="match status" value="1"/>
</dbReference>
<reference evidence="14" key="1">
    <citation type="submission" date="2025-08" db="UniProtKB">
        <authorList>
            <consortium name="RefSeq"/>
        </authorList>
    </citation>
    <scope>IDENTIFICATION</scope>
    <source>
        <tissue evidence="14">Gonads</tissue>
    </source>
</reference>
<proteinExistence type="predicted"/>
<dbReference type="InterPro" id="IPR002110">
    <property type="entry name" value="Ankyrin_rpt"/>
</dbReference>
<keyword evidence="9" id="KW-0407">Ion channel</keyword>
<evidence type="ECO:0000313" key="14">
    <source>
        <dbReference type="RefSeq" id="XP_023932696.1"/>
    </source>
</evidence>
<feature type="compositionally biased region" description="Basic residues" evidence="11">
    <location>
        <begin position="994"/>
        <end position="1007"/>
    </location>
</feature>
<feature type="compositionally biased region" description="Polar residues" evidence="11">
    <location>
        <begin position="1015"/>
        <end position="1039"/>
    </location>
</feature>
<feature type="transmembrane region" description="Helical" evidence="12">
    <location>
        <begin position="739"/>
        <end position="764"/>
    </location>
</feature>
<dbReference type="RefSeq" id="XP_023932696.1">
    <property type="nucleotide sequence ID" value="XM_024076928.1"/>
</dbReference>
<feature type="transmembrane region" description="Helical" evidence="12">
    <location>
        <begin position="638"/>
        <end position="655"/>
    </location>
</feature>
<evidence type="ECO:0000256" key="2">
    <source>
        <dbReference type="ARBA" id="ARBA00022448"/>
    </source>
</evidence>
<dbReference type="GO" id="GO:0005886">
    <property type="term" value="C:plasma membrane"/>
    <property type="evidence" value="ECO:0007669"/>
    <property type="project" value="UniProtKB-SubCell"/>
</dbReference>
<dbReference type="SMART" id="SM00248">
    <property type="entry name" value="ANK"/>
    <property type="match status" value="5"/>
</dbReference>
<evidence type="ECO:0000256" key="12">
    <source>
        <dbReference type="SAM" id="Phobius"/>
    </source>
</evidence>
<evidence type="ECO:0000256" key="10">
    <source>
        <dbReference type="PROSITE-ProRule" id="PRU00023"/>
    </source>
</evidence>
<dbReference type="Pfam" id="PF12796">
    <property type="entry name" value="Ank_2"/>
    <property type="match status" value="1"/>
</dbReference>
<dbReference type="KEGG" id="lak:106164420"/>
<keyword evidence="10" id="KW-0040">ANK repeat</keyword>
<evidence type="ECO:0000256" key="5">
    <source>
        <dbReference type="ARBA" id="ARBA00022673"/>
    </source>
</evidence>
<organism evidence="13 14">
    <name type="scientific">Lingula anatina</name>
    <name type="common">Brachiopod</name>
    <name type="synonym">Lingula unguis</name>
    <dbReference type="NCBI Taxonomy" id="7574"/>
    <lineage>
        <taxon>Eukaryota</taxon>
        <taxon>Metazoa</taxon>
        <taxon>Spiralia</taxon>
        <taxon>Lophotrochozoa</taxon>
        <taxon>Brachiopoda</taxon>
        <taxon>Linguliformea</taxon>
        <taxon>Lingulata</taxon>
        <taxon>Lingulida</taxon>
        <taxon>Linguloidea</taxon>
        <taxon>Lingulidae</taxon>
        <taxon>Lingula</taxon>
    </lineage>
</organism>
<evidence type="ECO:0000256" key="1">
    <source>
        <dbReference type="ARBA" id="ARBA00004651"/>
    </source>
</evidence>
<feature type="region of interest" description="Disordered" evidence="11">
    <location>
        <begin position="1140"/>
        <end position="1163"/>
    </location>
</feature>
<keyword evidence="12" id="KW-0812">Transmembrane</keyword>
<evidence type="ECO:0000256" key="3">
    <source>
        <dbReference type="ARBA" id="ARBA00022475"/>
    </source>
</evidence>
<evidence type="ECO:0000256" key="9">
    <source>
        <dbReference type="ARBA" id="ARBA00023303"/>
    </source>
</evidence>
<dbReference type="GeneID" id="106164420"/>
<comment type="subcellular location">
    <subcellularLocation>
        <location evidence="1">Cell membrane</location>
        <topology evidence="1">Multi-pass membrane protein</topology>
    </subcellularLocation>
</comment>
<keyword evidence="13" id="KW-1185">Reference proteome</keyword>
<evidence type="ECO:0000256" key="7">
    <source>
        <dbReference type="ARBA" id="ARBA00022837"/>
    </source>
</evidence>
<feature type="transmembrane region" description="Helical" evidence="12">
    <location>
        <begin position="612"/>
        <end position="632"/>
    </location>
</feature>
<dbReference type="InParanoid" id="A0A2R2MR22"/>
<keyword evidence="12" id="KW-0472">Membrane</keyword>
<dbReference type="Proteomes" id="UP000085678">
    <property type="component" value="Unplaced"/>
</dbReference>
<keyword evidence="4" id="KW-0109">Calcium transport</keyword>
<sequence>MSNSATECPSNGIESHSISHGSQMLAEKIADHMEEINSPRSIEDMNESFNRCLSSPNPYDAVKFKNALFKAASLNDCDRLEALVELIKRKDIPITDFYREGNETPLHHAATFSNHSVMEILVTEYPDMVHEQRNKGALYAGQTALHIAVARRDLYAVKMLLSRVSLATSDQNCVSGVDDKKNTNKTKKIRNKETLLHAKVVGDEFVGTCMEAELVLAIAAWNADLQMVRELLNQGALPYKRDSKGRTVFHTLVYLASMEGPKSSGVVSESTQNAKMSSHKSNIIKETLRLISSLEKTKTAHEKLGKVTDSISDSLCEAGPSIEITDKIKEALRELSSVGHYTASKTKVIKENLSTLASMEQVTTPVENDNRDRIKETFQELLDKTDISDMPQVFASDPQKKRAYIQAYLLSLRDAQGLTPLTLAAKLGVHGLFEHIINLENTYKFLDDTDGVNDIYLYDVTDIDSAVRFNDRTSALERIPFDKPEEAFIFMELSPIREMVSAKWKEYRKYYFLWGFFHLLAMVAITLCCCFRPLDLEPQSVLNPNVSRSIGQAAFSHLTQMYSKPIDILRATFEISFGTSCFFILSFEVIYETIIHKHFPFINRILGNGTYRLTYIAFTFSTVLTFLFRLFAYHYEEIPMVAMLVSGWYFTLFFTRGFKKFSFFTVMIQKVFFGDLFRFSVVFIVLLSAFSSAMFVSFQNVPEKIPEEFADYLSTIFTLFKLALGLADIEVLSQTRRPWLTIVLFLLFVVLAYILLVNMLIALLSETCSVVAKNKTAQWKLQRLSITLLIERRLPKRLRKSCGTEKYLKVFRNPPGDGQMDDLVHQSAALAMSFLRIPAMQKRIFQRVKAAPSSSSNSYVTALNRITTDWLNRIHATNFTSRETNNMNKKTTARKHVKANGVLKKAINQVLPSYGNVSTSSPTENCLKTNNLTVSVNPTAMAISMRDNMLSTIPKLNDSLEIASVDKNIGENLKKGQQTKQEHFQKDLHETGERRRRAKKKKSKQKNQRNETKVPASTSFKPTENVNEVGSSPQNPSENNLATINAEQERSENDDDQCAKEYGEEESQYHANELKQQINQKSTLTFPCETNAVPKDVKSRHKGKHLELRSQMVSTLPQVESTLPFDQSVTNTEFWLKDSQQYSENEKASLLSENNTDQSAMEN</sequence>
<evidence type="ECO:0000256" key="11">
    <source>
        <dbReference type="SAM" id="MobiDB-lite"/>
    </source>
</evidence>
<keyword evidence="12" id="KW-1133">Transmembrane helix</keyword>
<keyword evidence="3" id="KW-1003">Cell membrane</keyword>
<evidence type="ECO:0000256" key="8">
    <source>
        <dbReference type="ARBA" id="ARBA00023065"/>
    </source>
</evidence>
<feature type="repeat" description="ANK" evidence="10">
    <location>
        <begin position="140"/>
        <end position="163"/>
    </location>
</feature>
<feature type="compositionally biased region" description="Polar residues" evidence="11">
    <location>
        <begin position="1151"/>
        <end position="1163"/>
    </location>
</feature>
<dbReference type="OrthoDB" id="6281279at2759"/>
<feature type="region of interest" description="Disordered" evidence="11">
    <location>
        <begin position="1"/>
        <end position="21"/>
    </location>
</feature>
<dbReference type="AlphaFoldDB" id="A0A2R2MR22"/>
<dbReference type="GO" id="GO:0005262">
    <property type="term" value="F:calcium channel activity"/>
    <property type="evidence" value="ECO:0007669"/>
    <property type="project" value="UniProtKB-KW"/>
</dbReference>
<keyword evidence="6" id="KW-0677">Repeat</keyword>
<protein>
    <submittedName>
        <fullName evidence="14">Uncharacterized protein LOC106164420</fullName>
    </submittedName>
</protein>
<feature type="transmembrane region" description="Helical" evidence="12">
    <location>
        <begin position="709"/>
        <end position="727"/>
    </location>
</feature>
<dbReference type="PROSITE" id="PS50297">
    <property type="entry name" value="ANK_REP_REGION"/>
    <property type="match status" value="1"/>
</dbReference>
<evidence type="ECO:0000256" key="6">
    <source>
        <dbReference type="ARBA" id="ARBA00022737"/>
    </source>
</evidence>
<dbReference type="SUPFAM" id="SSF48403">
    <property type="entry name" value="Ankyrin repeat"/>
    <property type="match status" value="1"/>
</dbReference>
<dbReference type="PANTHER" id="PTHR10582">
    <property type="entry name" value="TRANSIENT RECEPTOR POTENTIAL ION CHANNEL PROTEIN"/>
    <property type="match status" value="1"/>
</dbReference>
<dbReference type="PANTHER" id="PTHR10582:SF31">
    <property type="entry name" value="TRANSIENT RECEPTOR POTENTIAL CATION CHANNEL SUBFAMILY V MEMBER 6-LIKE"/>
    <property type="match status" value="1"/>
</dbReference>
<feature type="transmembrane region" description="Helical" evidence="12">
    <location>
        <begin position="511"/>
        <end position="534"/>
    </location>
</feature>
<keyword evidence="5" id="KW-0107">Calcium channel</keyword>
<feature type="compositionally biased region" description="Basic and acidic residues" evidence="11">
    <location>
        <begin position="974"/>
        <end position="993"/>
    </location>
</feature>
<keyword evidence="2" id="KW-0813">Transport</keyword>
<evidence type="ECO:0000313" key="13">
    <source>
        <dbReference type="Proteomes" id="UP000085678"/>
    </source>
</evidence>
<dbReference type="InterPro" id="IPR036770">
    <property type="entry name" value="Ankyrin_rpt-contain_sf"/>
</dbReference>
<dbReference type="Gene3D" id="1.10.287.70">
    <property type="match status" value="1"/>
</dbReference>
<accession>A0A2R2MR22</accession>
<feature type="transmembrane region" description="Helical" evidence="12">
    <location>
        <begin position="568"/>
        <end position="591"/>
    </location>
</feature>
<name>A0A2R2MR22_LINAN</name>
<keyword evidence="8" id="KW-0406">Ion transport</keyword>
<keyword evidence="7" id="KW-0106">Calcium</keyword>
<feature type="region of interest" description="Disordered" evidence="11">
    <location>
        <begin position="974"/>
        <end position="1039"/>
    </location>
</feature>
<feature type="transmembrane region" description="Helical" evidence="12">
    <location>
        <begin position="676"/>
        <end position="697"/>
    </location>
</feature>